<evidence type="ECO:0000256" key="5">
    <source>
        <dbReference type="ARBA" id="ARBA00023163"/>
    </source>
</evidence>
<comment type="function">
    <text evidence="6">Involved in transcription antitermination. Required for transcription of ribosomal RNA (rRNA) genes. Binds specifically to the boxA antiterminator sequence of the ribosomal RNA (rrn) operons.</text>
</comment>
<feature type="domain" description="NusB/RsmB/TIM44" evidence="7">
    <location>
        <begin position="48"/>
        <end position="134"/>
    </location>
</feature>
<dbReference type="InterPro" id="IPR035926">
    <property type="entry name" value="NusB-like_sf"/>
</dbReference>
<dbReference type="SUPFAM" id="SSF48013">
    <property type="entry name" value="NusB-like"/>
    <property type="match status" value="1"/>
</dbReference>
<organism evidence="8 9">
    <name type="scientific">Ferrimicrobium acidiphilum</name>
    <dbReference type="NCBI Taxonomy" id="121039"/>
    <lineage>
        <taxon>Bacteria</taxon>
        <taxon>Bacillati</taxon>
        <taxon>Actinomycetota</taxon>
        <taxon>Acidimicrobiia</taxon>
        <taxon>Acidimicrobiales</taxon>
        <taxon>Acidimicrobiaceae</taxon>
        <taxon>Ferrimicrobium</taxon>
    </lineage>
</organism>
<sequence length="148" mass="16537">MTQHHSQRDAIEHTRVLREQVVAILYEALLRHISPVDVLGDKARAYPPFVTERIAAIDQQRAALETTISEHLYDWALSRLNPVDRSILMLGVWELQCKPELPTSVVIAEAIRLADLLSTEDSPKFINGVLAAVATQYRPTTPVASSQT</sequence>
<comment type="similarity">
    <text evidence="1 6">Belongs to the NusB family.</text>
</comment>
<dbReference type="RefSeq" id="WP_369084184.1">
    <property type="nucleotide sequence ID" value="NZ_JBFSHR010000005.1"/>
</dbReference>
<keyword evidence="5 6" id="KW-0804">Transcription</keyword>
<keyword evidence="3 6" id="KW-0694">RNA-binding</keyword>
<gene>
    <name evidence="6 8" type="primary">nusB</name>
    <name evidence="8" type="ORF">AB6A68_02610</name>
</gene>
<comment type="caution">
    <text evidence="8">The sequence shown here is derived from an EMBL/GenBank/DDBJ whole genome shotgun (WGS) entry which is preliminary data.</text>
</comment>
<keyword evidence="4 6" id="KW-0805">Transcription regulation</keyword>
<name>A0ABV3XZQ4_9ACTN</name>
<evidence type="ECO:0000256" key="1">
    <source>
        <dbReference type="ARBA" id="ARBA00005952"/>
    </source>
</evidence>
<evidence type="ECO:0000256" key="3">
    <source>
        <dbReference type="ARBA" id="ARBA00022884"/>
    </source>
</evidence>
<dbReference type="PANTHER" id="PTHR11078:SF3">
    <property type="entry name" value="ANTITERMINATION NUSB DOMAIN-CONTAINING PROTEIN"/>
    <property type="match status" value="1"/>
</dbReference>
<dbReference type="PANTHER" id="PTHR11078">
    <property type="entry name" value="N UTILIZATION SUBSTANCE PROTEIN B-RELATED"/>
    <property type="match status" value="1"/>
</dbReference>
<dbReference type="InterPro" id="IPR011605">
    <property type="entry name" value="NusB_fam"/>
</dbReference>
<dbReference type="Gene3D" id="1.10.940.10">
    <property type="entry name" value="NusB-like"/>
    <property type="match status" value="1"/>
</dbReference>
<dbReference type="EMBL" id="JBFSHR010000005">
    <property type="protein sequence ID" value="MEX6428730.1"/>
    <property type="molecule type" value="Genomic_DNA"/>
</dbReference>
<dbReference type="Proteomes" id="UP001560267">
    <property type="component" value="Unassembled WGS sequence"/>
</dbReference>
<proteinExistence type="inferred from homology"/>
<dbReference type="HAMAP" id="MF_00073">
    <property type="entry name" value="NusB"/>
    <property type="match status" value="1"/>
</dbReference>
<evidence type="ECO:0000256" key="2">
    <source>
        <dbReference type="ARBA" id="ARBA00022814"/>
    </source>
</evidence>
<dbReference type="InterPro" id="IPR006027">
    <property type="entry name" value="NusB_RsmB_TIM44"/>
</dbReference>
<dbReference type="NCBIfam" id="TIGR01951">
    <property type="entry name" value="nusB"/>
    <property type="match status" value="1"/>
</dbReference>
<evidence type="ECO:0000313" key="9">
    <source>
        <dbReference type="Proteomes" id="UP001560267"/>
    </source>
</evidence>
<protein>
    <recommendedName>
        <fullName evidence="6">Transcription antitermination protein NusB</fullName>
    </recommendedName>
    <alternativeName>
        <fullName evidence="6">Antitermination factor NusB</fullName>
    </alternativeName>
</protein>
<accession>A0ABV3XZQ4</accession>
<reference evidence="8 9" key="1">
    <citation type="submission" date="2024-07" db="EMBL/GenBank/DDBJ databases">
        <title>Draft Genome Sequence of Ferrimicrobium acidiphilum Strain YE2023, Isolated from a Pulp of Bioleach Reactor.</title>
        <authorList>
            <person name="Elkina Y.A."/>
            <person name="Bulaeva A.G."/>
            <person name="Beletsky A.V."/>
            <person name="Mardanov A.V."/>
        </authorList>
    </citation>
    <scope>NUCLEOTIDE SEQUENCE [LARGE SCALE GENOMIC DNA]</scope>
    <source>
        <strain evidence="8 9">YE2023</strain>
    </source>
</reference>
<evidence type="ECO:0000256" key="6">
    <source>
        <dbReference type="HAMAP-Rule" id="MF_00073"/>
    </source>
</evidence>
<evidence type="ECO:0000313" key="8">
    <source>
        <dbReference type="EMBL" id="MEX6428730.1"/>
    </source>
</evidence>
<keyword evidence="2 6" id="KW-0889">Transcription antitermination</keyword>
<keyword evidence="9" id="KW-1185">Reference proteome</keyword>
<evidence type="ECO:0000259" key="7">
    <source>
        <dbReference type="Pfam" id="PF01029"/>
    </source>
</evidence>
<evidence type="ECO:0000256" key="4">
    <source>
        <dbReference type="ARBA" id="ARBA00023015"/>
    </source>
</evidence>
<dbReference type="Pfam" id="PF01029">
    <property type="entry name" value="NusB"/>
    <property type="match status" value="1"/>
</dbReference>